<evidence type="ECO:0000313" key="5">
    <source>
        <dbReference type="EMBL" id="SUM90082.1"/>
    </source>
</evidence>
<reference evidence="3 6" key="3">
    <citation type="submission" date="2020-11" db="EMBL/GenBank/DDBJ databases">
        <authorList>
            <consortium name="Pathogen Informatics"/>
        </authorList>
    </citation>
    <scope>NUCLEOTIDE SEQUENCE [LARGE SCALE GENOMIC DNA]</scope>
    <source>
        <strain evidence="3 6">NCTC12218</strain>
    </source>
</reference>
<dbReference type="Proteomes" id="UP000572988">
    <property type="component" value="Unassembled WGS sequence"/>
</dbReference>
<proteinExistence type="inferred from homology"/>
<dbReference type="GeneID" id="93790816"/>
<dbReference type="Proteomes" id="UP000264146">
    <property type="component" value="Chromosome"/>
</dbReference>
<reference evidence="4 7" key="1">
    <citation type="submission" date="2018-01" db="EMBL/GenBank/DDBJ databases">
        <title>Complete genome sequence of Staphylococcus Scheliferi isolated from human.</title>
        <authorList>
            <person name="Abouelkhair M.A."/>
            <person name="Bemis D.A."/>
            <person name="Kania S.A."/>
        </authorList>
    </citation>
    <scope>NUCLEOTIDE SEQUENCE [LARGE SCALE GENOMIC DNA]</scope>
    <source>
        <strain evidence="4 7">ATCC 43808</strain>
    </source>
</reference>
<dbReference type="InterPro" id="IPR003791">
    <property type="entry name" value="UPF0178"/>
</dbReference>
<protein>
    <recommendedName>
        <fullName evidence="2">UPF0178 protein C1O36_08680</fullName>
    </recommendedName>
</protein>
<dbReference type="RefSeq" id="WP_016424439.1">
    <property type="nucleotide sequence ID" value="NZ_CABKRV010000001.1"/>
</dbReference>
<dbReference type="PANTHER" id="PTHR35146:SF1">
    <property type="entry name" value="UPF0178 PROTEIN YAII"/>
    <property type="match status" value="1"/>
</dbReference>
<dbReference type="NCBIfam" id="NF001095">
    <property type="entry name" value="PRK00124.1"/>
    <property type="match status" value="1"/>
</dbReference>
<dbReference type="EMBL" id="POVK01000028">
    <property type="protein sequence ID" value="NHA34586.1"/>
    <property type="molecule type" value="Genomic_DNA"/>
</dbReference>
<comment type="similarity">
    <text evidence="1 2">Belongs to the UPF0178 family.</text>
</comment>
<evidence type="ECO:0000256" key="2">
    <source>
        <dbReference type="HAMAP-Rule" id="MF_00489"/>
    </source>
</evidence>
<dbReference type="EMBL" id="UHEF01000001">
    <property type="protein sequence ID" value="SUM90082.1"/>
    <property type="molecule type" value="Genomic_DNA"/>
</dbReference>
<dbReference type="HAMAP" id="MF_00489">
    <property type="entry name" value="UPF0178"/>
    <property type="match status" value="1"/>
</dbReference>
<name>A0A7Z7QQZ4_STASC</name>
<evidence type="ECO:0000313" key="6">
    <source>
        <dbReference type="Proteomes" id="UP000264146"/>
    </source>
</evidence>
<evidence type="ECO:0000313" key="4">
    <source>
        <dbReference type="EMBL" id="NHA34586.1"/>
    </source>
</evidence>
<keyword evidence="7" id="KW-1185">Reference proteome</keyword>
<reference evidence="5" key="2">
    <citation type="submission" date="2018-06" db="EMBL/GenBank/DDBJ databases">
        <authorList>
            <consortium name="Pathogen Informatics"/>
            <person name="Doyle S."/>
        </authorList>
    </citation>
    <scope>NUCLEOTIDE SEQUENCE [LARGE SCALE GENOMIC DNA]</scope>
    <source>
        <strain evidence="5">NCTC12218</strain>
    </source>
</reference>
<gene>
    <name evidence="5" type="primary">yaiI</name>
    <name evidence="4" type="ORF">C1O36_08680</name>
    <name evidence="5" type="ORF">NCTC12218_02174</name>
</gene>
<evidence type="ECO:0000313" key="7">
    <source>
        <dbReference type="Proteomes" id="UP000572988"/>
    </source>
</evidence>
<organism evidence="5">
    <name type="scientific">Staphylococcus schleiferi</name>
    <dbReference type="NCBI Taxonomy" id="1295"/>
    <lineage>
        <taxon>Bacteria</taxon>
        <taxon>Bacillati</taxon>
        <taxon>Bacillota</taxon>
        <taxon>Bacilli</taxon>
        <taxon>Bacillales</taxon>
        <taxon>Staphylococcaceae</taxon>
        <taxon>Staphylococcus</taxon>
    </lineage>
</organism>
<dbReference type="Pfam" id="PF02639">
    <property type="entry name" value="DUF188"/>
    <property type="match status" value="1"/>
</dbReference>
<evidence type="ECO:0000313" key="3">
    <source>
        <dbReference type="EMBL" id="CAD7360498.1"/>
    </source>
</evidence>
<accession>A0A7Z7QQZ4</accession>
<dbReference type="PANTHER" id="PTHR35146">
    <property type="entry name" value="UPF0178 PROTEIN YAII"/>
    <property type="match status" value="1"/>
</dbReference>
<dbReference type="AlphaFoldDB" id="A0A7Z7QQZ4"/>
<evidence type="ECO:0000256" key="1">
    <source>
        <dbReference type="ARBA" id="ARBA00008522"/>
    </source>
</evidence>
<sequence>MRILIDGDACPVVDSIIRLTSETGIFVYLFRTYDHFSVQSFPEHVEVKYVDGGRDAVDFMILQYAQPGDIVVTQDYGLASLLLNKVKYVLHHTGHLYTAQNIERLLTQRYYHQQERRKSKRYPKGPKAFNQDQRLSFESQLLKLIETQQ</sequence>
<dbReference type="EMBL" id="LR962863">
    <property type="protein sequence ID" value="CAD7360498.1"/>
    <property type="molecule type" value="Genomic_DNA"/>
</dbReference>